<name>A0A6S6UD64_9GAMM</name>
<dbReference type="Gene3D" id="1.10.287.540">
    <property type="entry name" value="Helix hairpin bin"/>
    <property type="match status" value="1"/>
</dbReference>
<gene>
    <name evidence="2" type="ORF">HELGO_WM8034</name>
</gene>
<sequence>MDIQDLNNIIDDPASVPLPLRIGVIIAIFVLVMFMGYKLVILDQIDTHKSVAAKETGLKKSFETKQEKASQLPAYKKQLEEMRFSFGTLVRQLPSETEIPGLILDISEKGIYHGLNIDLFKPGKEAKQEFYAVKPITVSVKGNYNQLAAFVSDISGLSRIVTIHNISLKPSDENKLVMKATINTYRYISEGETG</sequence>
<reference evidence="2" key="1">
    <citation type="submission" date="2020-01" db="EMBL/GenBank/DDBJ databases">
        <authorList>
            <person name="Meier V. D."/>
            <person name="Meier V D."/>
        </authorList>
    </citation>
    <scope>NUCLEOTIDE SEQUENCE</scope>
    <source>
        <strain evidence="2">HLG_WM_MAG_07</strain>
    </source>
</reference>
<dbReference type="InterPro" id="IPR007445">
    <property type="entry name" value="PilO"/>
</dbReference>
<dbReference type="Pfam" id="PF04350">
    <property type="entry name" value="PilO"/>
    <property type="match status" value="1"/>
</dbReference>
<dbReference type="GO" id="GO:0043683">
    <property type="term" value="P:type IV pilus assembly"/>
    <property type="evidence" value="ECO:0007669"/>
    <property type="project" value="InterPro"/>
</dbReference>
<proteinExistence type="predicted"/>
<evidence type="ECO:0000313" key="2">
    <source>
        <dbReference type="EMBL" id="CAA6825686.1"/>
    </source>
</evidence>
<dbReference type="Gene3D" id="3.30.70.60">
    <property type="match status" value="1"/>
</dbReference>
<organism evidence="2">
    <name type="scientific">uncultured Thiotrichaceae bacterium</name>
    <dbReference type="NCBI Taxonomy" id="298394"/>
    <lineage>
        <taxon>Bacteria</taxon>
        <taxon>Pseudomonadati</taxon>
        <taxon>Pseudomonadota</taxon>
        <taxon>Gammaproteobacteria</taxon>
        <taxon>Thiotrichales</taxon>
        <taxon>Thiotrichaceae</taxon>
        <taxon>environmental samples</taxon>
    </lineage>
</organism>
<keyword evidence="1" id="KW-0472">Membrane</keyword>
<accession>A0A6S6UD64</accession>
<dbReference type="PANTHER" id="PTHR39555">
    <property type="entry name" value="FIMBRIAL ASSEMBLY PROTEIN PILO-LIKE PROTEIN-RELATED"/>
    <property type="match status" value="1"/>
</dbReference>
<keyword evidence="1" id="KW-0812">Transmembrane</keyword>
<dbReference type="AlphaFoldDB" id="A0A6S6UD64"/>
<dbReference type="EMBL" id="CACVAY010000127">
    <property type="protein sequence ID" value="CAA6825686.1"/>
    <property type="molecule type" value="Genomic_DNA"/>
</dbReference>
<evidence type="ECO:0008006" key="3">
    <source>
        <dbReference type="Google" id="ProtNLM"/>
    </source>
</evidence>
<feature type="transmembrane region" description="Helical" evidence="1">
    <location>
        <begin position="20"/>
        <end position="40"/>
    </location>
</feature>
<dbReference type="InterPro" id="IPR014717">
    <property type="entry name" value="Transl_elong_EF1B/ribsomal_bS6"/>
</dbReference>
<protein>
    <recommendedName>
        <fullName evidence="3">Pilus assembly protein PilO</fullName>
    </recommendedName>
</protein>
<dbReference type="PIRSF" id="PIRSF016482">
    <property type="entry name" value="PilO"/>
    <property type="match status" value="1"/>
</dbReference>
<dbReference type="PANTHER" id="PTHR39555:SF1">
    <property type="entry name" value="TYPE IV PILUS INNER MEMBRANE COMPONENT PILO"/>
    <property type="match status" value="1"/>
</dbReference>
<dbReference type="GO" id="GO:0043107">
    <property type="term" value="P:type IV pilus-dependent motility"/>
    <property type="evidence" value="ECO:0007669"/>
    <property type="project" value="InterPro"/>
</dbReference>
<keyword evidence="1" id="KW-1133">Transmembrane helix</keyword>
<evidence type="ECO:0000256" key="1">
    <source>
        <dbReference type="SAM" id="Phobius"/>
    </source>
</evidence>